<proteinExistence type="predicted"/>
<evidence type="ECO:0000259" key="3">
    <source>
        <dbReference type="PROSITE" id="PS50977"/>
    </source>
</evidence>
<dbReference type="PANTHER" id="PTHR30328:SF54">
    <property type="entry name" value="HTH-TYPE TRANSCRIPTIONAL REPRESSOR SCO4008"/>
    <property type="match status" value="1"/>
</dbReference>
<evidence type="ECO:0000256" key="2">
    <source>
        <dbReference type="PROSITE-ProRule" id="PRU00335"/>
    </source>
</evidence>
<dbReference type="SUPFAM" id="SSF48498">
    <property type="entry name" value="Tetracyclin repressor-like, C-terminal domain"/>
    <property type="match status" value="1"/>
</dbReference>
<accession>A0A1S8TPT4</accession>
<dbReference type="GO" id="GO:0003677">
    <property type="term" value="F:DNA binding"/>
    <property type="evidence" value="ECO:0007669"/>
    <property type="project" value="UniProtKB-UniRule"/>
</dbReference>
<evidence type="ECO:0000313" key="4">
    <source>
        <dbReference type="EMBL" id="OOM79592.1"/>
    </source>
</evidence>
<dbReference type="GO" id="GO:0006355">
    <property type="term" value="P:regulation of DNA-templated transcription"/>
    <property type="evidence" value="ECO:0007669"/>
    <property type="project" value="UniProtKB-ARBA"/>
</dbReference>
<name>A0A1S8TPT4_9CLOT</name>
<dbReference type="InterPro" id="IPR050109">
    <property type="entry name" value="HTH-type_TetR-like_transc_reg"/>
</dbReference>
<dbReference type="PROSITE" id="PS50977">
    <property type="entry name" value="HTH_TETR_2"/>
    <property type="match status" value="1"/>
</dbReference>
<dbReference type="Pfam" id="PF00440">
    <property type="entry name" value="TetR_N"/>
    <property type="match status" value="1"/>
</dbReference>
<dbReference type="STRING" id="29367.CLPUN_15400"/>
<dbReference type="Gene3D" id="1.10.357.10">
    <property type="entry name" value="Tetracycline Repressor, domain 2"/>
    <property type="match status" value="1"/>
</dbReference>
<dbReference type="InterPro" id="IPR036271">
    <property type="entry name" value="Tet_transcr_reg_TetR-rel_C_sf"/>
</dbReference>
<protein>
    <submittedName>
        <fullName evidence="4">Bacterial regulatory protein, tetR family</fullName>
    </submittedName>
</protein>
<evidence type="ECO:0000313" key="5">
    <source>
        <dbReference type="Proteomes" id="UP000190890"/>
    </source>
</evidence>
<comment type="caution">
    <text evidence="2">Lacks conserved residue(s) required for the propagation of feature annotation.</text>
</comment>
<comment type="caution">
    <text evidence="4">The sequence shown here is derived from an EMBL/GenBank/DDBJ whole genome shotgun (WGS) entry which is preliminary data.</text>
</comment>
<organism evidence="4 5">
    <name type="scientific">Clostridium puniceum</name>
    <dbReference type="NCBI Taxonomy" id="29367"/>
    <lineage>
        <taxon>Bacteria</taxon>
        <taxon>Bacillati</taxon>
        <taxon>Bacillota</taxon>
        <taxon>Clostridia</taxon>
        <taxon>Eubacteriales</taxon>
        <taxon>Clostridiaceae</taxon>
        <taxon>Clostridium</taxon>
    </lineage>
</organism>
<feature type="domain" description="HTH tetR-type" evidence="3">
    <location>
        <begin position="1"/>
        <end position="37"/>
    </location>
</feature>
<dbReference type="InterPro" id="IPR009057">
    <property type="entry name" value="Homeodomain-like_sf"/>
</dbReference>
<keyword evidence="1 2" id="KW-0238">DNA-binding</keyword>
<gene>
    <name evidence="4" type="ORF">CLPUN_15400</name>
</gene>
<reference evidence="4 5" key="1">
    <citation type="submission" date="2016-05" db="EMBL/GenBank/DDBJ databases">
        <title>Microbial solvent formation.</title>
        <authorList>
            <person name="Poehlein A."/>
            <person name="Montoya Solano J.D."/>
            <person name="Flitsch S."/>
            <person name="Krabben P."/>
            <person name="Duerre P."/>
            <person name="Daniel R."/>
        </authorList>
    </citation>
    <scope>NUCLEOTIDE SEQUENCE [LARGE SCALE GENOMIC DNA]</scope>
    <source>
        <strain evidence="4 5">DSM 2619</strain>
    </source>
</reference>
<keyword evidence="5" id="KW-1185">Reference proteome</keyword>
<dbReference type="SUPFAM" id="SSF46689">
    <property type="entry name" value="Homeodomain-like"/>
    <property type="match status" value="1"/>
</dbReference>
<dbReference type="EMBL" id="LZZM01000099">
    <property type="protein sequence ID" value="OOM79592.1"/>
    <property type="molecule type" value="Genomic_DNA"/>
</dbReference>
<sequence>MDDIAKEAEFTKKTIYSYFKSKDELYFEIMLLGYNILNELFDKVIKENSKKSEIEKIRKLGETFVKFSKDNHGYFKVISDYENKEFDFQVDDDNCLIKKSYIVGEHSLEILNDCIINGIKKGELIDHIDSYTISLMLWSSFTGYIGLINKKEKYIKAYYNKNIENLMEDGIEILLRSIKK</sequence>
<dbReference type="Gene3D" id="1.10.10.60">
    <property type="entry name" value="Homeodomain-like"/>
    <property type="match status" value="1"/>
</dbReference>
<dbReference type="PANTHER" id="PTHR30328">
    <property type="entry name" value="TRANSCRIPTIONAL REPRESSOR"/>
    <property type="match status" value="1"/>
</dbReference>
<dbReference type="AlphaFoldDB" id="A0A1S8TPT4"/>
<dbReference type="Proteomes" id="UP000190890">
    <property type="component" value="Unassembled WGS sequence"/>
</dbReference>
<evidence type="ECO:0000256" key="1">
    <source>
        <dbReference type="ARBA" id="ARBA00023125"/>
    </source>
</evidence>
<dbReference type="InterPro" id="IPR001647">
    <property type="entry name" value="HTH_TetR"/>
</dbReference>